<evidence type="ECO:0000313" key="3">
    <source>
        <dbReference type="Proteomes" id="UP000659223"/>
    </source>
</evidence>
<evidence type="ECO:0000313" key="2">
    <source>
        <dbReference type="EMBL" id="GGX69501.1"/>
    </source>
</evidence>
<accession>A0ABQ2Y7E2</accession>
<organism evidence="2 3">
    <name type="scientific">Streptomyces hiroshimensis</name>
    <dbReference type="NCBI Taxonomy" id="66424"/>
    <lineage>
        <taxon>Bacteria</taxon>
        <taxon>Bacillati</taxon>
        <taxon>Actinomycetota</taxon>
        <taxon>Actinomycetes</taxon>
        <taxon>Kitasatosporales</taxon>
        <taxon>Streptomycetaceae</taxon>
        <taxon>Streptomyces</taxon>
    </lineage>
</organism>
<gene>
    <name evidence="2" type="ORF">GCM10010324_13120</name>
</gene>
<comment type="caution">
    <text evidence="2">The sequence shown here is derived from an EMBL/GenBank/DDBJ whole genome shotgun (WGS) entry which is preliminary data.</text>
</comment>
<keyword evidence="3" id="KW-1185">Reference proteome</keyword>
<dbReference type="EMBL" id="BMUT01000002">
    <property type="protein sequence ID" value="GGX69501.1"/>
    <property type="molecule type" value="Genomic_DNA"/>
</dbReference>
<dbReference type="Proteomes" id="UP000659223">
    <property type="component" value="Unassembled WGS sequence"/>
</dbReference>
<feature type="region of interest" description="Disordered" evidence="1">
    <location>
        <begin position="23"/>
        <end position="52"/>
    </location>
</feature>
<protein>
    <submittedName>
        <fullName evidence="2">Uncharacterized protein</fullName>
    </submittedName>
</protein>
<name>A0ABQ2Y7E2_9ACTN</name>
<evidence type="ECO:0000256" key="1">
    <source>
        <dbReference type="SAM" id="MobiDB-lite"/>
    </source>
</evidence>
<sequence length="77" mass="8045">MLKAPPAISKDLDALPIRAVARAIGPPPSHRLRQLADVTGPSGTPTRNPDHALLDHRHRQLPALGEDAAPGQPAAAL</sequence>
<reference evidence="3" key="1">
    <citation type="journal article" date="2019" name="Int. J. Syst. Evol. Microbiol.">
        <title>The Global Catalogue of Microorganisms (GCM) 10K type strain sequencing project: providing services to taxonomists for standard genome sequencing and annotation.</title>
        <authorList>
            <consortium name="The Broad Institute Genomics Platform"/>
            <consortium name="The Broad Institute Genome Sequencing Center for Infectious Disease"/>
            <person name="Wu L."/>
            <person name="Ma J."/>
        </authorList>
    </citation>
    <scope>NUCLEOTIDE SEQUENCE [LARGE SCALE GENOMIC DNA]</scope>
    <source>
        <strain evidence="3">JCM 4586</strain>
    </source>
</reference>
<proteinExistence type="predicted"/>